<dbReference type="InterPro" id="IPR013751">
    <property type="entry name" value="ACP_syn_III_N"/>
</dbReference>
<comment type="caution">
    <text evidence="2">The sequence shown here is derived from an EMBL/GenBank/DDBJ whole genome shotgun (WGS) entry which is preliminary data.</text>
</comment>
<evidence type="ECO:0000313" key="2">
    <source>
        <dbReference type="EMBL" id="CAD7289825.1"/>
    </source>
</evidence>
<reference evidence="2 3" key="1">
    <citation type="submission" date="2020-11" db="EMBL/GenBank/DDBJ databases">
        <authorList>
            <person name="Peeters C."/>
        </authorList>
    </citation>
    <scope>NUCLEOTIDE SEQUENCE [LARGE SCALE GENOMIC DNA]</scope>
    <source>
        <strain evidence="2 3">LMG 7974</strain>
    </source>
</reference>
<sequence length="338" mass="37617">MNKTFKAHKISAISVAMGQNYISFESEMIGTSTSKIELAKQNFGINAHYLCDDNTYASDLGTAALKSLLDSNAIEKEHIDMLMCVTHTPDFLAPQTSSLIHKNLNLSQDTFCVDMTAYCFGFLQALQQAFINIQSGLENIVIICISAKSHLLDKTDKISYAAYSDSASCILVQRASNLRNFAFASKTFSQYAKEETKPLCAYNKKGIKTLIINNAMFFKFIMENFPPFFDEFLEKNTLNKDEIDTFYLHSPNAFFKTKLCQCLNISLSKCLAASLSLYANADTNNIPLNLILHKWGGGSGIKRAIVASYGTGITMNIASFDINLDEIKFAKISCYSDF</sequence>
<evidence type="ECO:0000313" key="3">
    <source>
        <dbReference type="Proteomes" id="UP000789803"/>
    </source>
</evidence>
<feature type="domain" description="Beta-ketoacyl-[acyl-carrier-protein] synthase III N-terminal" evidence="1">
    <location>
        <begin position="114"/>
        <end position="177"/>
    </location>
</feature>
<dbReference type="SUPFAM" id="SSF53901">
    <property type="entry name" value="Thiolase-like"/>
    <property type="match status" value="1"/>
</dbReference>
<dbReference type="Proteomes" id="UP000789803">
    <property type="component" value="Unassembled WGS sequence"/>
</dbReference>
<dbReference type="PANTHER" id="PTHR34069">
    <property type="entry name" value="3-OXOACYL-[ACYL-CARRIER-PROTEIN] SYNTHASE 3"/>
    <property type="match status" value="1"/>
</dbReference>
<gene>
    <name evidence="2" type="ORF">LMG7974_01908</name>
</gene>
<dbReference type="PANTHER" id="PTHR34069:SF3">
    <property type="entry name" value="ACYL-COA:ACYL-COA ALKYLTRANSFERASE"/>
    <property type="match status" value="1"/>
</dbReference>
<keyword evidence="3" id="KW-1185">Reference proteome</keyword>
<accession>A0ABM8QA07</accession>
<dbReference type="InterPro" id="IPR016039">
    <property type="entry name" value="Thiolase-like"/>
</dbReference>
<dbReference type="RefSeq" id="WP_229933679.1">
    <property type="nucleotide sequence ID" value="NZ_CAJHOF010000034.1"/>
</dbReference>
<name>A0ABM8QA07_9BACT</name>
<proteinExistence type="predicted"/>
<dbReference type="EMBL" id="CAJHOF010000034">
    <property type="protein sequence ID" value="CAD7289825.1"/>
    <property type="molecule type" value="Genomic_DNA"/>
</dbReference>
<dbReference type="Pfam" id="PF08545">
    <property type="entry name" value="ACP_syn_III"/>
    <property type="match status" value="1"/>
</dbReference>
<protein>
    <recommendedName>
        <fullName evidence="1">Beta-ketoacyl-[acyl-carrier-protein] synthase III N-terminal domain-containing protein</fullName>
    </recommendedName>
</protein>
<dbReference type="Gene3D" id="3.40.47.10">
    <property type="match status" value="1"/>
</dbReference>
<evidence type="ECO:0000259" key="1">
    <source>
        <dbReference type="Pfam" id="PF08545"/>
    </source>
</evidence>
<organism evidence="2 3">
    <name type="scientific">Campylobacter majalis</name>
    <dbReference type="NCBI Taxonomy" id="2790656"/>
    <lineage>
        <taxon>Bacteria</taxon>
        <taxon>Pseudomonadati</taxon>
        <taxon>Campylobacterota</taxon>
        <taxon>Epsilonproteobacteria</taxon>
        <taxon>Campylobacterales</taxon>
        <taxon>Campylobacteraceae</taxon>
        <taxon>Campylobacter</taxon>
    </lineage>
</organism>